<dbReference type="Pfam" id="PF08547">
    <property type="entry name" value="CIA30"/>
    <property type="match status" value="1"/>
</dbReference>
<dbReference type="GO" id="GO:0010257">
    <property type="term" value="P:NADH dehydrogenase complex assembly"/>
    <property type="evidence" value="ECO:0007669"/>
    <property type="project" value="TreeGrafter"/>
</dbReference>
<dbReference type="InterPro" id="IPR008979">
    <property type="entry name" value="Galactose-bd-like_sf"/>
</dbReference>
<dbReference type="SUPFAM" id="SSF51735">
    <property type="entry name" value="NAD(P)-binding Rossmann-fold domains"/>
    <property type="match status" value="1"/>
</dbReference>
<dbReference type="InterPro" id="IPR039131">
    <property type="entry name" value="NDUFAF1"/>
</dbReference>
<dbReference type="EMBL" id="KV918833">
    <property type="protein sequence ID" value="OSX77605.1"/>
    <property type="molecule type" value="Genomic_DNA"/>
</dbReference>
<dbReference type="OrthoDB" id="426386at2759"/>
<evidence type="ECO:0000256" key="1">
    <source>
        <dbReference type="ARBA" id="ARBA00007884"/>
    </source>
</evidence>
<dbReference type="PANTHER" id="PTHR13194">
    <property type="entry name" value="COMPLEX I INTERMEDIATE-ASSOCIATED PROTEIN 30"/>
    <property type="match status" value="1"/>
</dbReference>
<dbReference type="AlphaFoldDB" id="A0A1X6PA46"/>
<evidence type="ECO:0000313" key="5">
    <source>
        <dbReference type="Proteomes" id="UP000218209"/>
    </source>
</evidence>
<dbReference type="InterPro" id="IPR013857">
    <property type="entry name" value="NADH-UbQ_OxRdtase-assoc_prot30"/>
</dbReference>
<name>A0A1X6PA46_PORUM</name>
<accession>A0A1X6PA46</accession>
<comment type="similarity">
    <text evidence="1">Belongs to the CIA30 family.</text>
</comment>
<dbReference type="SUPFAM" id="SSF49785">
    <property type="entry name" value="Galactose-binding domain-like"/>
    <property type="match status" value="1"/>
</dbReference>
<dbReference type="PANTHER" id="PTHR13194:SF19">
    <property type="entry name" value="NAD(P)-BINDING ROSSMANN-FOLD SUPERFAMILY PROTEIN"/>
    <property type="match status" value="1"/>
</dbReference>
<keyword evidence="5" id="KW-1185">Reference proteome</keyword>
<dbReference type="GO" id="GO:0051082">
    <property type="term" value="F:unfolded protein binding"/>
    <property type="evidence" value="ECO:0007669"/>
    <property type="project" value="TreeGrafter"/>
</dbReference>
<feature type="domain" description="NADH:ubiquinone oxidoreductase intermediate-associated protein 30" evidence="3">
    <location>
        <begin position="1"/>
        <end position="162"/>
    </location>
</feature>
<organism evidence="4 5">
    <name type="scientific">Porphyra umbilicalis</name>
    <name type="common">Purple laver</name>
    <name type="synonym">Red alga</name>
    <dbReference type="NCBI Taxonomy" id="2786"/>
    <lineage>
        <taxon>Eukaryota</taxon>
        <taxon>Rhodophyta</taxon>
        <taxon>Bangiophyceae</taxon>
        <taxon>Bangiales</taxon>
        <taxon>Bangiaceae</taxon>
        <taxon>Porphyra</taxon>
    </lineage>
</organism>
<evidence type="ECO:0000256" key="2">
    <source>
        <dbReference type="SAM" id="MobiDB-lite"/>
    </source>
</evidence>
<evidence type="ECO:0000313" key="4">
    <source>
        <dbReference type="EMBL" id="OSX77605.1"/>
    </source>
</evidence>
<gene>
    <name evidence="4" type="ORF">BU14_0142s0015</name>
</gene>
<dbReference type="InterPro" id="IPR036291">
    <property type="entry name" value="NAD(P)-bd_dom_sf"/>
</dbReference>
<sequence>MGGTSTSTLRAVGGDGDDDGGRGPCALFSGTLRTANRGGFAQARARLDPPLNLNGYDGLALAVRGDGRDYKVNLKNGDVPEVTFQAQFRTAPDDGRWHRVSLPWAAFLPVRRGRLLHGDGAEAYGRSLDTTALSSVAVLCSKLSAGGLASPTFRAGPFALAVRAVTAYRDAPPVLLVASAAAAAGEAAVRGTGVPYAIVRATALVEGESPPRREVAMEQGDTAVGRLTRADMARVLVAAAGCPAAAWKTWEVRERVDRGGDAAQLAAAMRALQPDE</sequence>
<reference evidence="4 5" key="1">
    <citation type="submission" date="2017-03" db="EMBL/GenBank/DDBJ databases">
        <title>WGS assembly of Porphyra umbilicalis.</title>
        <authorList>
            <person name="Brawley S.H."/>
            <person name="Blouin N.A."/>
            <person name="Ficko-Blean E."/>
            <person name="Wheeler G.L."/>
            <person name="Lohr M."/>
            <person name="Goodson H.V."/>
            <person name="Jenkins J.W."/>
            <person name="Blaby-Haas C.E."/>
            <person name="Helliwell K.E."/>
            <person name="Chan C."/>
            <person name="Marriage T."/>
            <person name="Bhattacharya D."/>
            <person name="Klein A.S."/>
            <person name="Badis Y."/>
            <person name="Brodie J."/>
            <person name="Cao Y."/>
            <person name="Collen J."/>
            <person name="Dittami S.M."/>
            <person name="Gachon C.M."/>
            <person name="Green B.R."/>
            <person name="Karpowicz S."/>
            <person name="Kim J.W."/>
            <person name="Kudahl U."/>
            <person name="Lin S."/>
            <person name="Michel G."/>
            <person name="Mittag M."/>
            <person name="Olson B.J."/>
            <person name="Pangilinan J."/>
            <person name="Peng Y."/>
            <person name="Qiu H."/>
            <person name="Shu S."/>
            <person name="Singer J.T."/>
            <person name="Smith A.G."/>
            <person name="Sprecher B.N."/>
            <person name="Wagner V."/>
            <person name="Wang W."/>
            <person name="Wang Z.-Y."/>
            <person name="Yan J."/>
            <person name="Yarish C."/>
            <person name="Zoeuner-Riek S."/>
            <person name="Zhuang Y."/>
            <person name="Zou Y."/>
            <person name="Lindquist E.A."/>
            <person name="Grimwood J."/>
            <person name="Barry K."/>
            <person name="Rokhsar D.S."/>
            <person name="Schmutz J."/>
            <person name="Stiller J.W."/>
            <person name="Grossman A.R."/>
            <person name="Prochnik S.E."/>
        </authorList>
    </citation>
    <scope>NUCLEOTIDE SEQUENCE [LARGE SCALE GENOMIC DNA]</scope>
    <source>
        <strain evidence="4">4086291</strain>
    </source>
</reference>
<evidence type="ECO:0000259" key="3">
    <source>
        <dbReference type="Pfam" id="PF08547"/>
    </source>
</evidence>
<proteinExistence type="inferred from homology"/>
<dbReference type="Gene3D" id="3.40.50.720">
    <property type="entry name" value="NAD(P)-binding Rossmann-like Domain"/>
    <property type="match status" value="1"/>
</dbReference>
<feature type="region of interest" description="Disordered" evidence="2">
    <location>
        <begin position="1"/>
        <end position="22"/>
    </location>
</feature>
<protein>
    <recommendedName>
        <fullName evidence="3">NADH:ubiquinone oxidoreductase intermediate-associated protein 30 domain-containing protein</fullName>
    </recommendedName>
</protein>
<dbReference type="Proteomes" id="UP000218209">
    <property type="component" value="Unassembled WGS sequence"/>
</dbReference>